<comment type="similarity">
    <text evidence="2">Belongs to the cation diffusion facilitator (CDF) transporter (TC 2.A.4) family.</text>
</comment>
<dbReference type="Gene3D" id="1.20.1510.10">
    <property type="entry name" value="Cation efflux protein transmembrane domain"/>
    <property type="match status" value="1"/>
</dbReference>
<dbReference type="PANTHER" id="PTHR43840:SF15">
    <property type="entry name" value="MITOCHONDRIAL METAL TRANSPORTER 1-RELATED"/>
    <property type="match status" value="1"/>
</dbReference>
<feature type="transmembrane region" description="Helical" evidence="7">
    <location>
        <begin position="155"/>
        <end position="174"/>
    </location>
</feature>
<protein>
    <submittedName>
        <fullName evidence="10">Cation diffusion facilitator family transporter</fullName>
    </submittedName>
</protein>
<dbReference type="InterPro" id="IPR027470">
    <property type="entry name" value="Cation_efflux_CTD"/>
</dbReference>
<dbReference type="InterPro" id="IPR050291">
    <property type="entry name" value="CDF_Transporter"/>
</dbReference>
<dbReference type="InterPro" id="IPR058533">
    <property type="entry name" value="Cation_efflux_TM"/>
</dbReference>
<keyword evidence="11" id="KW-1185">Reference proteome</keyword>
<feature type="transmembrane region" description="Helical" evidence="7">
    <location>
        <begin position="80"/>
        <end position="98"/>
    </location>
</feature>
<organism evidence="10 11">
    <name type="scientific">Limnoraphis robusta CCNP1315</name>
    <dbReference type="NCBI Taxonomy" id="3110306"/>
    <lineage>
        <taxon>Bacteria</taxon>
        <taxon>Bacillati</taxon>
        <taxon>Cyanobacteriota</taxon>
        <taxon>Cyanophyceae</taxon>
        <taxon>Oscillatoriophycideae</taxon>
        <taxon>Oscillatoriales</taxon>
        <taxon>Sirenicapillariaceae</taxon>
        <taxon>Limnoraphis</taxon>
    </lineage>
</organism>
<evidence type="ECO:0000256" key="7">
    <source>
        <dbReference type="SAM" id="Phobius"/>
    </source>
</evidence>
<proteinExistence type="inferred from homology"/>
<keyword evidence="4 7" id="KW-0812">Transmembrane</keyword>
<evidence type="ECO:0000313" key="10">
    <source>
        <dbReference type="EMBL" id="MEA5522720.1"/>
    </source>
</evidence>
<evidence type="ECO:0000256" key="1">
    <source>
        <dbReference type="ARBA" id="ARBA00004141"/>
    </source>
</evidence>
<evidence type="ECO:0000313" key="11">
    <source>
        <dbReference type="Proteomes" id="UP001301728"/>
    </source>
</evidence>
<evidence type="ECO:0000256" key="4">
    <source>
        <dbReference type="ARBA" id="ARBA00022692"/>
    </source>
</evidence>
<feature type="transmembrane region" description="Helical" evidence="7">
    <location>
        <begin position="12"/>
        <end position="33"/>
    </location>
</feature>
<feature type="domain" description="Cation efflux protein cytoplasmic" evidence="9">
    <location>
        <begin position="222"/>
        <end position="292"/>
    </location>
</feature>
<accession>A0ABU5U6U6</accession>
<dbReference type="NCBIfam" id="TIGR01297">
    <property type="entry name" value="CDF"/>
    <property type="match status" value="1"/>
</dbReference>
<dbReference type="Pfam" id="PF01545">
    <property type="entry name" value="Cation_efflux"/>
    <property type="match status" value="1"/>
</dbReference>
<keyword evidence="6 7" id="KW-0472">Membrane</keyword>
<evidence type="ECO:0000256" key="5">
    <source>
        <dbReference type="ARBA" id="ARBA00022989"/>
    </source>
</evidence>
<comment type="caution">
    <text evidence="10">The sequence shown here is derived from an EMBL/GenBank/DDBJ whole genome shotgun (WGS) entry which is preliminary data.</text>
</comment>
<evidence type="ECO:0000259" key="9">
    <source>
        <dbReference type="Pfam" id="PF16916"/>
    </source>
</evidence>
<dbReference type="PANTHER" id="PTHR43840">
    <property type="entry name" value="MITOCHONDRIAL METAL TRANSPORTER 1-RELATED"/>
    <property type="match status" value="1"/>
</dbReference>
<evidence type="ECO:0000256" key="6">
    <source>
        <dbReference type="ARBA" id="ARBA00023136"/>
    </source>
</evidence>
<dbReference type="InterPro" id="IPR027469">
    <property type="entry name" value="Cation_efflux_TMD_sf"/>
</dbReference>
<dbReference type="InterPro" id="IPR036837">
    <property type="entry name" value="Cation_efflux_CTD_sf"/>
</dbReference>
<dbReference type="SUPFAM" id="SSF161111">
    <property type="entry name" value="Cation efflux protein transmembrane domain-like"/>
    <property type="match status" value="1"/>
</dbReference>
<evidence type="ECO:0000259" key="8">
    <source>
        <dbReference type="Pfam" id="PF01545"/>
    </source>
</evidence>
<gene>
    <name evidence="10" type="ORF">VB854_27695</name>
</gene>
<dbReference type="Gene3D" id="3.30.70.1350">
    <property type="entry name" value="Cation efflux protein, cytoplasmic domain"/>
    <property type="match status" value="1"/>
</dbReference>
<reference evidence="10 11" key="1">
    <citation type="submission" date="2023-12" db="EMBL/GenBank/DDBJ databases">
        <title>Baltic Sea Cyanobacteria.</title>
        <authorList>
            <person name="Delbaje E."/>
            <person name="Fewer D.P."/>
            <person name="Shishido T.K."/>
        </authorList>
    </citation>
    <scope>NUCLEOTIDE SEQUENCE [LARGE SCALE GENOMIC DNA]</scope>
    <source>
        <strain evidence="10 11">CCNP 1315</strain>
    </source>
</reference>
<feature type="domain" description="Cation efflux protein transmembrane" evidence="8">
    <location>
        <begin position="13"/>
        <end position="212"/>
    </location>
</feature>
<feature type="transmembrane region" description="Helical" evidence="7">
    <location>
        <begin position="118"/>
        <end position="135"/>
    </location>
</feature>
<dbReference type="InterPro" id="IPR002524">
    <property type="entry name" value="Cation_efflux"/>
</dbReference>
<dbReference type="Pfam" id="PF16916">
    <property type="entry name" value="ZT_dimer"/>
    <property type="match status" value="1"/>
</dbReference>
<comment type="subcellular location">
    <subcellularLocation>
        <location evidence="1">Membrane</location>
        <topology evidence="1">Multi-pass membrane protein</topology>
    </subcellularLocation>
</comment>
<keyword evidence="5 7" id="KW-1133">Transmembrane helix</keyword>
<dbReference type="RefSeq" id="WP_323222971.1">
    <property type="nucleotide sequence ID" value="NZ_JAYGHT010000192.1"/>
</dbReference>
<dbReference type="EMBL" id="JAYGHT010000192">
    <property type="protein sequence ID" value="MEA5522720.1"/>
    <property type="molecule type" value="Genomic_DNA"/>
</dbReference>
<dbReference type="Proteomes" id="UP001301728">
    <property type="component" value="Unassembled WGS sequence"/>
</dbReference>
<name>A0ABU5U6U6_9CYAN</name>
<evidence type="ECO:0000256" key="2">
    <source>
        <dbReference type="ARBA" id="ARBA00008114"/>
    </source>
</evidence>
<evidence type="ECO:0000256" key="3">
    <source>
        <dbReference type="ARBA" id="ARBA00022448"/>
    </source>
</evidence>
<sequence length="307" mass="33741">MATDNRPKVRKVLILTLVLNVVVMAIKATLGILTGSLSLLADALHSVTDGANNIIGLVANQFASPKPDREHPYGHQKYDALGALAVTVFLCIASFEILSSAIERIFVGGDAIKIDSGALWILLIVLGINIFVAYYERYMGKKLGSAFLVADAQHTMSDIWTTLMVIAGLIGVWLGRKWNVPQLEALDVVMAFPVAVLVFHSAWEILKENLPWLTDKMAIPPEKIRSLAMSIPGVVNCHAIASRGVVGRQVFIEMHLIVEADDVKTAHQITEEVEAKIEQYFSPVRTVIHVEPPSYKSERITYEGDSE</sequence>
<keyword evidence="3" id="KW-0813">Transport</keyword>
<dbReference type="SUPFAM" id="SSF160240">
    <property type="entry name" value="Cation efflux protein cytoplasmic domain-like"/>
    <property type="match status" value="1"/>
</dbReference>